<comment type="caution">
    <text evidence="4">The sequence shown here is derived from an EMBL/GenBank/DDBJ whole genome shotgun (WGS) entry which is preliminary data.</text>
</comment>
<dbReference type="Proteomes" id="UP001259659">
    <property type="component" value="Unassembled WGS sequence"/>
</dbReference>
<name>A0ABU2FHM8_9EURY</name>
<keyword evidence="4" id="KW-0396">Initiation factor</keyword>
<sequence>MTVRTEERRYGKKMVVVEGFEGGTDLDSLASELKSTLGTGGTVKEGHIELQGDHEERVRELLKANGYSVR</sequence>
<protein>
    <submittedName>
        <fullName evidence="4">Translation initiation factor</fullName>
    </submittedName>
</protein>
<dbReference type="CDD" id="cd11567">
    <property type="entry name" value="YciH_like"/>
    <property type="match status" value="1"/>
</dbReference>
<reference evidence="4 5" key="1">
    <citation type="submission" date="2022-06" db="EMBL/GenBank/DDBJ databases">
        <title>Haloarcula sp. a new haloarchaeum isolate from saline soil.</title>
        <authorList>
            <person name="Strakova D."/>
            <person name="Galisteo C."/>
            <person name="Sanchez-Porro C."/>
            <person name="Ventosa A."/>
        </authorList>
    </citation>
    <scope>NUCLEOTIDE SEQUENCE [LARGE SCALE GENOMIC DNA]</scope>
    <source>
        <strain evidence="4 5">S1CR25-12</strain>
    </source>
</reference>
<dbReference type="InterPro" id="IPR001950">
    <property type="entry name" value="SUI1"/>
</dbReference>
<dbReference type="RefSeq" id="WP_235853656.1">
    <property type="nucleotide sequence ID" value="NZ_JAMQON010000008.1"/>
</dbReference>
<organism evidence="4 5">
    <name type="scientific">Haloarcula saliterrae</name>
    <dbReference type="NCBI Taxonomy" id="2950534"/>
    <lineage>
        <taxon>Archaea</taxon>
        <taxon>Methanobacteriati</taxon>
        <taxon>Methanobacteriota</taxon>
        <taxon>Stenosarchaea group</taxon>
        <taxon>Halobacteria</taxon>
        <taxon>Halobacteriales</taxon>
        <taxon>Haloarculaceae</taxon>
        <taxon>Haloarcula</taxon>
    </lineage>
</organism>
<proteinExistence type="predicted"/>
<dbReference type="GeneID" id="55721639"/>
<dbReference type="SUPFAM" id="SSF55159">
    <property type="entry name" value="eIF1-like"/>
    <property type="match status" value="1"/>
</dbReference>
<dbReference type="Gene3D" id="3.30.780.10">
    <property type="entry name" value="SUI1-like domain"/>
    <property type="match status" value="1"/>
</dbReference>
<keyword evidence="1" id="KW-0810">Translation regulation</keyword>
<evidence type="ECO:0000259" key="3">
    <source>
        <dbReference type="PROSITE" id="PS50296"/>
    </source>
</evidence>
<keyword evidence="5" id="KW-1185">Reference proteome</keyword>
<accession>A0ABU2FHM8</accession>
<evidence type="ECO:0000313" key="4">
    <source>
        <dbReference type="EMBL" id="MDS0261761.1"/>
    </source>
</evidence>
<dbReference type="GO" id="GO:0003743">
    <property type="term" value="F:translation initiation factor activity"/>
    <property type="evidence" value="ECO:0007669"/>
    <property type="project" value="UniProtKB-KW"/>
</dbReference>
<dbReference type="EMBL" id="JAMQON010000008">
    <property type="protein sequence ID" value="MDS0261761.1"/>
    <property type="molecule type" value="Genomic_DNA"/>
</dbReference>
<dbReference type="PIRSF" id="PIRSF037511">
    <property type="entry name" value="Transl_init_SUI1_pro"/>
    <property type="match status" value="1"/>
</dbReference>
<dbReference type="InterPro" id="IPR005872">
    <property type="entry name" value="SUI1_arc_bac"/>
</dbReference>
<keyword evidence="2" id="KW-0648">Protein biosynthesis</keyword>
<feature type="domain" description="SUI1" evidence="3">
    <location>
        <begin position="1"/>
        <end position="66"/>
    </location>
</feature>
<evidence type="ECO:0000313" key="5">
    <source>
        <dbReference type="Proteomes" id="UP001259659"/>
    </source>
</evidence>
<gene>
    <name evidence="4" type="ORF">NDI56_20360</name>
</gene>
<dbReference type="PROSITE" id="PS50296">
    <property type="entry name" value="SUI1"/>
    <property type="match status" value="1"/>
</dbReference>
<dbReference type="InterPro" id="IPR036877">
    <property type="entry name" value="SUI1_dom_sf"/>
</dbReference>
<evidence type="ECO:0000256" key="1">
    <source>
        <dbReference type="ARBA" id="ARBA00022845"/>
    </source>
</evidence>
<evidence type="ECO:0000256" key="2">
    <source>
        <dbReference type="ARBA" id="ARBA00022917"/>
    </source>
</evidence>
<dbReference type="Pfam" id="PF01253">
    <property type="entry name" value="SUI1"/>
    <property type="match status" value="1"/>
</dbReference>